<evidence type="ECO:0000259" key="5">
    <source>
        <dbReference type="PROSITE" id="PS51462"/>
    </source>
</evidence>
<dbReference type="RefSeq" id="WP_142091054.1">
    <property type="nucleotide sequence ID" value="NZ_CP035485.1"/>
</dbReference>
<dbReference type="Pfam" id="PF00293">
    <property type="entry name" value="NUDIX"/>
    <property type="match status" value="1"/>
</dbReference>
<evidence type="ECO:0000256" key="2">
    <source>
        <dbReference type="ARBA" id="ARBA00022801"/>
    </source>
</evidence>
<accession>A0A514LL06</accession>
<dbReference type="OrthoDB" id="9787880at2"/>
<evidence type="ECO:0000256" key="4">
    <source>
        <dbReference type="RuleBase" id="RU003476"/>
    </source>
</evidence>
<dbReference type="PANTHER" id="PTHR43046:SF12">
    <property type="entry name" value="GDP-MANNOSE MANNOSYL HYDROLASE"/>
    <property type="match status" value="1"/>
</dbReference>
<keyword evidence="3" id="KW-0460">Magnesium</keyword>
<dbReference type="KEGG" id="sale:EPH95_16315"/>
<dbReference type="SUPFAM" id="SSF55811">
    <property type="entry name" value="Nudix"/>
    <property type="match status" value="1"/>
</dbReference>
<comment type="similarity">
    <text evidence="4">Belongs to the Nudix hydrolase family.</text>
</comment>
<proteinExistence type="inferred from homology"/>
<feature type="domain" description="Nudix hydrolase" evidence="5">
    <location>
        <begin position="1"/>
        <end position="126"/>
    </location>
</feature>
<comment type="cofactor">
    <cofactor evidence="1">
        <name>Mg(2+)</name>
        <dbReference type="ChEBI" id="CHEBI:18420"/>
    </cofactor>
</comment>
<dbReference type="Gene3D" id="3.90.79.10">
    <property type="entry name" value="Nucleoside Triphosphate Pyrophosphohydrolase"/>
    <property type="match status" value="1"/>
</dbReference>
<dbReference type="PRINTS" id="PR00502">
    <property type="entry name" value="NUDIXFAMILY"/>
</dbReference>
<dbReference type="CDD" id="cd02883">
    <property type="entry name" value="NUDIX_Hydrolase"/>
    <property type="match status" value="1"/>
</dbReference>
<reference evidence="7" key="1">
    <citation type="submission" date="2019-01" db="EMBL/GenBank/DDBJ databases">
        <title>Genomic analysis of Salicibibacter sp. NKC3-5.</title>
        <authorList>
            <person name="Oh Y.J."/>
        </authorList>
    </citation>
    <scope>NUCLEOTIDE SEQUENCE [LARGE SCALE GENOMIC DNA]</scope>
    <source>
        <strain evidence="7">NKC3-5</strain>
    </source>
</reference>
<dbReference type="AlphaFoldDB" id="A0A514LL06"/>
<dbReference type="EMBL" id="CP035485">
    <property type="protein sequence ID" value="QDI92550.1"/>
    <property type="molecule type" value="Genomic_DNA"/>
</dbReference>
<sequence>MIRVDIAYALICKGNEVLVVNNEGGTWSLPGGAVEQGETLEQAVIREVAEETGLTIKVEEIASVNEAFFEENGHHALFITFKAEVVDGKPSIQDKEEISEIKWTDFQTANKLMPYHSGGVEGLLESSSPYTFQG</sequence>
<dbReference type="GO" id="GO:0016787">
    <property type="term" value="F:hydrolase activity"/>
    <property type="evidence" value="ECO:0007669"/>
    <property type="project" value="UniProtKB-KW"/>
</dbReference>
<dbReference type="InterPro" id="IPR015797">
    <property type="entry name" value="NUDIX_hydrolase-like_dom_sf"/>
</dbReference>
<dbReference type="PROSITE" id="PS00893">
    <property type="entry name" value="NUDIX_BOX"/>
    <property type="match status" value="1"/>
</dbReference>
<name>A0A514LL06_9BACI</name>
<evidence type="ECO:0000256" key="1">
    <source>
        <dbReference type="ARBA" id="ARBA00001946"/>
    </source>
</evidence>
<dbReference type="Proteomes" id="UP000319756">
    <property type="component" value="Chromosome"/>
</dbReference>
<evidence type="ECO:0000313" key="7">
    <source>
        <dbReference type="Proteomes" id="UP000319756"/>
    </source>
</evidence>
<dbReference type="InterPro" id="IPR020476">
    <property type="entry name" value="Nudix_hydrolase"/>
</dbReference>
<keyword evidence="2 4" id="KW-0378">Hydrolase</keyword>
<dbReference type="InterPro" id="IPR020084">
    <property type="entry name" value="NUDIX_hydrolase_CS"/>
</dbReference>
<dbReference type="PANTHER" id="PTHR43046">
    <property type="entry name" value="GDP-MANNOSE MANNOSYL HYDROLASE"/>
    <property type="match status" value="1"/>
</dbReference>
<evidence type="ECO:0000256" key="3">
    <source>
        <dbReference type="ARBA" id="ARBA00022842"/>
    </source>
</evidence>
<organism evidence="6 7">
    <name type="scientific">Salicibibacter halophilus</name>
    <dbReference type="NCBI Taxonomy" id="2502791"/>
    <lineage>
        <taxon>Bacteria</taxon>
        <taxon>Bacillati</taxon>
        <taxon>Bacillota</taxon>
        <taxon>Bacilli</taxon>
        <taxon>Bacillales</taxon>
        <taxon>Bacillaceae</taxon>
        <taxon>Salicibibacter</taxon>
    </lineage>
</organism>
<dbReference type="PROSITE" id="PS51462">
    <property type="entry name" value="NUDIX"/>
    <property type="match status" value="1"/>
</dbReference>
<protein>
    <submittedName>
        <fullName evidence="6">NUDIX hydrolase</fullName>
    </submittedName>
</protein>
<dbReference type="InterPro" id="IPR000086">
    <property type="entry name" value="NUDIX_hydrolase_dom"/>
</dbReference>
<evidence type="ECO:0000313" key="6">
    <source>
        <dbReference type="EMBL" id="QDI92550.1"/>
    </source>
</evidence>
<keyword evidence="7" id="KW-1185">Reference proteome</keyword>
<gene>
    <name evidence="6" type="ORF">EPH95_16315</name>
</gene>